<dbReference type="InterPro" id="IPR040676">
    <property type="entry name" value="DUF5641"/>
</dbReference>
<keyword evidence="4" id="KW-1185">Reference proteome</keyword>
<comment type="caution">
    <text evidence="3">The sequence shown here is derived from an EMBL/GenBank/DDBJ whole genome shotgun (WGS) entry which is preliminary data.</text>
</comment>
<dbReference type="EMBL" id="JARBHB010000001">
    <property type="protein sequence ID" value="KAJ8897594.1"/>
    <property type="molecule type" value="Genomic_DNA"/>
</dbReference>
<dbReference type="Gene3D" id="1.25.40.180">
    <property type="match status" value="1"/>
</dbReference>
<organism evidence="3 4">
    <name type="scientific">Dryococelus australis</name>
    <dbReference type="NCBI Taxonomy" id="614101"/>
    <lineage>
        <taxon>Eukaryota</taxon>
        <taxon>Metazoa</taxon>
        <taxon>Ecdysozoa</taxon>
        <taxon>Arthropoda</taxon>
        <taxon>Hexapoda</taxon>
        <taxon>Insecta</taxon>
        <taxon>Pterygota</taxon>
        <taxon>Neoptera</taxon>
        <taxon>Polyneoptera</taxon>
        <taxon>Phasmatodea</taxon>
        <taxon>Verophasmatodea</taxon>
        <taxon>Anareolatae</taxon>
        <taxon>Phasmatidae</taxon>
        <taxon>Eurycanthinae</taxon>
        <taxon>Dryococelus</taxon>
    </lineage>
</organism>
<dbReference type="PANTHER" id="PTHR23253">
    <property type="entry name" value="EUKARYOTIC TRANSLATION INITIATION FACTOR 4 GAMMA"/>
    <property type="match status" value="1"/>
</dbReference>
<dbReference type="SUPFAM" id="SSF48371">
    <property type="entry name" value="ARM repeat"/>
    <property type="match status" value="1"/>
</dbReference>
<evidence type="ECO:0000313" key="4">
    <source>
        <dbReference type="Proteomes" id="UP001159363"/>
    </source>
</evidence>
<reference evidence="3 4" key="1">
    <citation type="submission" date="2023-02" db="EMBL/GenBank/DDBJ databases">
        <title>LHISI_Scaffold_Assembly.</title>
        <authorList>
            <person name="Stuart O.P."/>
            <person name="Cleave R."/>
            <person name="Magrath M.J.L."/>
            <person name="Mikheyev A.S."/>
        </authorList>
    </citation>
    <scope>NUCLEOTIDE SEQUENCE [LARGE SCALE GENOMIC DNA]</scope>
    <source>
        <strain evidence="3">Daus_M_001</strain>
        <tissue evidence="3">Leg muscle</tissue>
    </source>
</reference>
<feature type="compositionally biased region" description="Polar residues" evidence="1">
    <location>
        <begin position="390"/>
        <end position="400"/>
    </location>
</feature>
<feature type="domain" description="MIF4G" evidence="2">
    <location>
        <begin position="456"/>
        <end position="640"/>
    </location>
</feature>
<evidence type="ECO:0000259" key="2">
    <source>
        <dbReference type="SMART" id="SM00543"/>
    </source>
</evidence>
<accession>A0ABQ9IN15</accession>
<proteinExistence type="predicted"/>
<dbReference type="Proteomes" id="UP001159363">
    <property type="component" value="Chromosome 1"/>
</dbReference>
<name>A0ABQ9IN15_9NEOP</name>
<dbReference type="SMART" id="SM00543">
    <property type="entry name" value="MIF4G"/>
    <property type="match status" value="1"/>
</dbReference>
<evidence type="ECO:0000313" key="3">
    <source>
        <dbReference type="EMBL" id="KAJ8897594.1"/>
    </source>
</evidence>
<feature type="compositionally biased region" description="Pro residues" evidence="1">
    <location>
        <begin position="9"/>
        <end position="28"/>
    </location>
</feature>
<sequence length="757" mass="83334">MDAFVEPSPDLPVPQPAPSSPVTTPVPPIAAKSPSPTPQPQTPPATIVPEVIAKLEANEVERQVTQVDTDLAKDDDLESETQKLVAARNEENAKVTAAVLNDEAPAIIENIQPKAVPLKKLPYREEGVRFTWLTQLCFGRLYCCGSQAGTCGAHSWLWVGDTVSANVVLQILAGSFTSKPGVGDAIPYLSPSYQTLQDEVVVLMKCGKDQERSLVPSAPDSAVKEQNRLIGPSALKRAVKVRDRLALPELWPTVYTNQRTLAGVREGVDIVRHTRFDCPPMSLGYLFDARRVASLGGYSSLATGARPSCSAGLVSSRLGTKSGSDSFTLCGADLDGGTAGRRVCPADQWSPINPDGKKKYERDFLMELQNDPSSRKKPDNLPDLEVVLQDGQNRPVTKRNSQQGSKQKGGGKPNMIHVTLSLNQDIKLRETENAWKPGRLKNTQSSEEEAKTEELYKKVRSVLNKLTPQKFQTLVSQVHSLPIDNAERLQGVINIVFEKAVDEPNFSEAYAHMCVMLSEMKQKTDPEFVQFRKLLITRCQRHFEKSSEQELDCDRRLKEIKECQDPVSFDEHHPDSISSSRPCKDPVKQIGPVAADICATLHFRQSWHKEYLHTLQPRGRWTKSEGKVQIEDLVLVKEDHLPPLQWQLGSVAVLHPGKDGVKRPVLRMPDGCLLLVTISPVLVLLGPLEMTAGCSDRSTVLMMLIPTGSQMKVGGDNVESRWSSGVAQTNCLGDGRLVAVHDQRRGTGMGYLAIGWL</sequence>
<protein>
    <recommendedName>
        <fullName evidence="2">MIF4G domain-containing protein</fullName>
    </recommendedName>
</protein>
<dbReference type="InterPro" id="IPR016024">
    <property type="entry name" value="ARM-type_fold"/>
</dbReference>
<feature type="region of interest" description="Disordered" evidence="1">
    <location>
        <begin position="388"/>
        <end position="415"/>
    </location>
</feature>
<dbReference type="Pfam" id="PF02854">
    <property type="entry name" value="MIF4G"/>
    <property type="match status" value="1"/>
</dbReference>
<gene>
    <name evidence="3" type="ORF">PR048_002943</name>
</gene>
<evidence type="ECO:0000256" key="1">
    <source>
        <dbReference type="SAM" id="MobiDB-lite"/>
    </source>
</evidence>
<dbReference type="PANTHER" id="PTHR23253:SF78">
    <property type="entry name" value="EUKARYOTIC TRANSLATION INITIATION FACTOR 4G1, ISOFORM B-RELATED"/>
    <property type="match status" value="1"/>
</dbReference>
<feature type="region of interest" description="Disordered" evidence="1">
    <location>
        <begin position="1"/>
        <end position="47"/>
    </location>
</feature>
<dbReference type="Pfam" id="PF18701">
    <property type="entry name" value="DUF5641"/>
    <property type="match status" value="1"/>
</dbReference>
<dbReference type="InterPro" id="IPR003890">
    <property type="entry name" value="MIF4G-like_typ-3"/>
</dbReference>